<dbReference type="AlphaFoldDB" id="A0A2M4CFE0"/>
<evidence type="ECO:0000313" key="2">
    <source>
        <dbReference type="EMBL" id="MBW64052.1"/>
    </source>
</evidence>
<feature type="signal peptide" evidence="1">
    <location>
        <begin position="1"/>
        <end position="23"/>
    </location>
</feature>
<keyword evidence="1" id="KW-0732">Signal</keyword>
<proteinExistence type="predicted"/>
<reference evidence="2" key="1">
    <citation type="submission" date="2018-01" db="EMBL/GenBank/DDBJ databases">
        <title>An insight into the sialome of Amazonian anophelines.</title>
        <authorList>
            <person name="Ribeiro J.M."/>
            <person name="Scarpassa V."/>
            <person name="Calvo E."/>
        </authorList>
    </citation>
    <scope>NUCLEOTIDE SEQUENCE</scope>
    <source>
        <tissue evidence="2">Salivary glands</tissue>
    </source>
</reference>
<sequence length="67" mass="6901">MMCGFSRVTGIGMLSSLMSGVSGASVPLVSTMLRTPRLASCLMPKPGLKHQKCTILAPLLLGVRAAG</sequence>
<accession>A0A2M4CFE0</accession>
<evidence type="ECO:0000256" key="1">
    <source>
        <dbReference type="SAM" id="SignalP"/>
    </source>
</evidence>
<organism evidence="2">
    <name type="scientific">Anopheles marajoara</name>
    <dbReference type="NCBI Taxonomy" id="58244"/>
    <lineage>
        <taxon>Eukaryota</taxon>
        <taxon>Metazoa</taxon>
        <taxon>Ecdysozoa</taxon>
        <taxon>Arthropoda</taxon>
        <taxon>Hexapoda</taxon>
        <taxon>Insecta</taxon>
        <taxon>Pterygota</taxon>
        <taxon>Neoptera</taxon>
        <taxon>Endopterygota</taxon>
        <taxon>Diptera</taxon>
        <taxon>Nematocera</taxon>
        <taxon>Culicoidea</taxon>
        <taxon>Culicidae</taxon>
        <taxon>Anophelinae</taxon>
        <taxon>Anopheles</taxon>
    </lineage>
</organism>
<dbReference type="EMBL" id="GGFJ01014911">
    <property type="protein sequence ID" value="MBW64052.1"/>
    <property type="molecule type" value="Transcribed_RNA"/>
</dbReference>
<name>A0A2M4CFE0_9DIPT</name>
<protein>
    <submittedName>
        <fullName evidence="2">Putative secreted protein</fullName>
    </submittedName>
</protein>
<feature type="chain" id="PRO_5015005675" evidence="1">
    <location>
        <begin position="24"/>
        <end position="67"/>
    </location>
</feature>